<dbReference type="KEGG" id="hro:HELRODRAFT_190992"/>
<feature type="chain" id="PRO_5011952293" description="Protein SHQ1 homolog" evidence="4">
    <location>
        <begin position="16"/>
        <end position="260"/>
    </location>
</feature>
<dbReference type="PANTHER" id="PTHR12967">
    <property type="entry name" value="PROTEIN SHQ1 HOMOLOG"/>
    <property type="match status" value="1"/>
</dbReference>
<dbReference type="OrthoDB" id="73639at2759"/>
<feature type="signal peptide" evidence="4">
    <location>
        <begin position="1"/>
        <end position="15"/>
    </location>
</feature>
<evidence type="ECO:0000256" key="1">
    <source>
        <dbReference type="ARBA" id="ARBA00005607"/>
    </source>
</evidence>
<feature type="compositionally biased region" description="Acidic residues" evidence="3">
    <location>
        <begin position="187"/>
        <end position="229"/>
    </location>
</feature>
<organism evidence="7 8">
    <name type="scientific">Helobdella robusta</name>
    <name type="common">Californian leech</name>
    <dbReference type="NCBI Taxonomy" id="6412"/>
    <lineage>
        <taxon>Eukaryota</taxon>
        <taxon>Metazoa</taxon>
        <taxon>Spiralia</taxon>
        <taxon>Lophotrochozoa</taxon>
        <taxon>Annelida</taxon>
        <taxon>Clitellata</taxon>
        <taxon>Hirudinea</taxon>
        <taxon>Rhynchobdellida</taxon>
        <taxon>Glossiphoniidae</taxon>
        <taxon>Helobdella</taxon>
    </lineage>
</organism>
<feature type="domain" description="Shq1 C-terminal" evidence="5">
    <location>
        <begin position="27"/>
        <end position="153"/>
    </location>
</feature>
<dbReference type="EnsemblMetazoa" id="HelroT190992">
    <property type="protein sequence ID" value="HelroP190992"/>
    <property type="gene ID" value="HelroG190992"/>
</dbReference>
<evidence type="ECO:0000313" key="8">
    <source>
        <dbReference type="Proteomes" id="UP000015101"/>
    </source>
</evidence>
<name>T1FSH3_HELRO</name>
<comment type="similarity">
    <text evidence="1">Belongs to the SHQ1 family.</text>
</comment>
<dbReference type="InParanoid" id="T1FSH3"/>
<sequence length="260" mass="29095">MIRVVLCSMFVGFGAKIIQLCLEESLMYNVESGWTICKLSSTLSWFDRFMNINEVITSCIRRSLIYPLYRNYELSVAVLTDVSCILKRGRKYVLRCLLKIRKLLLDADDHYLLNDLYIDDYCSWIQHAKTSILKGLASEIGKLDLKKSDLGLDVDLLERAADLVVKDGEAGEARNQLVNIVPASGSDSDDDDDDDDDDSCETDDGDDDDDDGDDVDTDDEGNVEDDDNNVDGNNGSSDNHRGDDDGGHVKKDVLKNEKNF</sequence>
<keyword evidence="8" id="KW-1185">Reference proteome</keyword>
<dbReference type="STRING" id="6412.T1FSH3"/>
<reference evidence="6 8" key="2">
    <citation type="journal article" date="2013" name="Nature">
        <title>Insights into bilaterian evolution from three spiralian genomes.</title>
        <authorList>
            <person name="Simakov O."/>
            <person name="Marletaz F."/>
            <person name="Cho S.J."/>
            <person name="Edsinger-Gonzales E."/>
            <person name="Havlak P."/>
            <person name="Hellsten U."/>
            <person name="Kuo D.H."/>
            <person name="Larsson T."/>
            <person name="Lv J."/>
            <person name="Arendt D."/>
            <person name="Savage R."/>
            <person name="Osoegawa K."/>
            <person name="de Jong P."/>
            <person name="Grimwood J."/>
            <person name="Chapman J.A."/>
            <person name="Shapiro H."/>
            <person name="Aerts A."/>
            <person name="Otillar R.P."/>
            <person name="Terry A.Y."/>
            <person name="Boore J.L."/>
            <person name="Grigoriev I.V."/>
            <person name="Lindberg D.R."/>
            <person name="Seaver E.C."/>
            <person name="Weisblat D.A."/>
            <person name="Putnam N.H."/>
            <person name="Rokhsar D.S."/>
        </authorList>
    </citation>
    <scope>NUCLEOTIDE SEQUENCE</scope>
</reference>
<dbReference type="InterPro" id="IPR039742">
    <property type="entry name" value="Shq1"/>
</dbReference>
<dbReference type="EMBL" id="KB096183">
    <property type="protein sequence ID" value="ESO07605.1"/>
    <property type="molecule type" value="Genomic_DNA"/>
</dbReference>
<evidence type="ECO:0000256" key="3">
    <source>
        <dbReference type="SAM" id="MobiDB-lite"/>
    </source>
</evidence>
<reference evidence="7" key="3">
    <citation type="submission" date="2015-06" db="UniProtKB">
        <authorList>
            <consortium name="EnsemblMetazoa"/>
        </authorList>
    </citation>
    <scope>IDENTIFICATION</scope>
</reference>
<dbReference type="eggNOG" id="KOG3247">
    <property type="taxonomic scope" value="Eukaryota"/>
</dbReference>
<dbReference type="EMBL" id="AMQM01003482">
    <property type="status" value="NOT_ANNOTATED_CDS"/>
    <property type="molecule type" value="Genomic_DNA"/>
</dbReference>
<feature type="region of interest" description="Disordered" evidence="3">
    <location>
        <begin position="180"/>
        <end position="260"/>
    </location>
</feature>
<dbReference type="Pfam" id="PF04925">
    <property type="entry name" value="SHQ1"/>
    <property type="match status" value="1"/>
</dbReference>
<dbReference type="HOGENOM" id="CLU_1070690_0_0_1"/>
<evidence type="ECO:0000259" key="5">
    <source>
        <dbReference type="Pfam" id="PF04925"/>
    </source>
</evidence>
<accession>T1FSH3</accession>
<evidence type="ECO:0000256" key="4">
    <source>
        <dbReference type="SAM" id="SignalP"/>
    </source>
</evidence>
<evidence type="ECO:0000313" key="7">
    <source>
        <dbReference type="EnsemblMetazoa" id="HelroP190992"/>
    </source>
</evidence>
<dbReference type="AlphaFoldDB" id="T1FSH3"/>
<dbReference type="RefSeq" id="XP_009014216.1">
    <property type="nucleotide sequence ID" value="XM_009015968.1"/>
</dbReference>
<proteinExistence type="inferred from homology"/>
<evidence type="ECO:0000313" key="6">
    <source>
        <dbReference type="EMBL" id="ESO07605.1"/>
    </source>
</evidence>
<reference evidence="8" key="1">
    <citation type="submission" date="2012-12" db="EMBL/GenBank/DDBJ databases">
        <authorList>
            <person name="Hellsten U."/>
            <person name="Grimwood J."/>
            <person name="Chapman J.A."/>
            <person name="Shapiro H."/>
            <person name="Aerts A."/>
            <person name="Otillar R.P."/>
            <person name="Terry A.Y."/>
            <person name="Boore J.L."/>
            <person name="Simakov O."/>
            <person name="Marletaz F."/>
            <person name="Cho S.-J."/>
            <person name="Edsinger-Gonzales E."/>
            <person name="Havlak P."/>
            <person name="Kuo D.-H."/>
            <person name="Larsson T."/>
            <person name="Lv J."/>
            <person name="Arendt D."/>
            <person name="Savage R."/>
            <person name="Osoegawa K."/>
            <person name="de Jong P."/>
            <person name="Lindberg D.R."/>
            <person name="Seaver E.C."/>
            <person name="Weisblat D.A."/>
            <person name="Putnam N.H."/>
            <person name="Grigoriev I.V."/>
            <person name="Rokhsar D.S."/>
        </authorList>
    </citation>
    <scope>NUCLEOTIDE SEQUENCE</scope>
</reference>
<dbReference type="PANTHER" id="PTHR12967:SF0">
    <property type="entry name" value="PROTEIN SHQ1 HOMOLOG"/>
    <property type="match status" value="1"/>
</dbReference>
<evidence type="ECO:0000256" key="2">
    <source>
        <dbReference type="ARBA" id="ARBA00013750"/>
    </source>
</evidence>
<dbReference type="Proteomes" id="UP000015101">
    <property type="component" value="Unassembled WGS sequence"/>
</dbReference>
<dbReference type="GO" id="GO:0000493">
    <property type="term" value="P:box H/ACA snoRNP assembly"/>
    <property type="evidence" value="ECO:0007669"/>
    <property type="project" value="InterPro"/>
</dbReference>
<protein>
    <recommendedName>
        <fullName evidence="2">Protein SHQ1 homolog</fullName>
    </recommendedName>
</protein>
<feature type="compositionally biased region" description="Basic and acidic residues" evidence="3">
    <location>
        <begin position="238"/>
        <end position="260"/>
    </location>
</feature>
<dbReference type="CTD" id="20211770"/>
<gene>
    <name evidence="7" type="primary">20211770</name>
    <name evidence="6" type="ORF">HELRODRAFT_190992</name>
</gene>
<dbReference type="GeneID" id="20211770"/>
<dbReference type="InterPro" id="IPR007009">
    <property type="entry name" value="Shq1_C"/>
</dbReference>
<keyword evidence="4" id="KW-0732">Signal</keyword>